<name>B0CTW8_LACBS</name>
<evidence type="ECO:0000313" key="2">
    <source>
        <dbReference type="Proteomes" id="UP000001194"/>
    </source>
</evidence>
<dbReference type="RefSeq" id="XP_001875130.1">
    <property type="nucleotide sequence ID" value="XM_001875095.1"/>
</dbReference>
<gene>
    <name evidence="1" type="ORF">LACBIDRAFT_305302</name>
</gene>
<organism evidence="2">
    <name type="scientific">Laccaria bicolor (strain S238N-H82 / ATCC MYA-4686)</name>
    <name type="common">Bicoloured deceiver</name>
    <name type="synonym">Laccaria laccata var. bicolor</name>
    <dbReference type="NCBI Taxonomy" id="486041"/>
    <lineage>
        <taxon>Eukaryota</taxon>
        <taxon>Fungi</taxon>
        <taxon>Dikarya</taxon>
        <taxon>Basidiomycota</taxon>
        <taxon>Agaricomycotina</taxon>
        <taxon>Agaricomycetes</taxon>
        <taxon>Agaricomycetidae</taxon>
        <taxon>Agaricales</taxon>
        <taxon>Agaricineae</taxon>
        <taxon>Hydnangiaceae</taxon>
        <taxon>Laccaria</taxon>
    </lineage>
</organism>
<dbReference type="OrthoDB" id="3094712at2759"/>
<dbReference type="GeneID" id="6070832"/>
<evidence type="ECO:0000313" key="1">
    <source>
        <dbReference type="EMBL" id="EDR14571.1"/>
    </source>
</evidence>
<dbReference type="EMBL" id="DS547092">
    <property type="protein sequence ID" value="EDR14571.1"/>
    <property type="molecule type" value="Genomic_DNA"/>
</dbReference>
<dbReference type="InParanoid" id="B0CTW8"/>
<dbReference type="AlphaFoldDB" id="B0CTW8"/>
<keyword evidence="2" id="KW-1185">Reference proteome</keyword>
<dbReference type="HOGENOM" id="CLU_2961181_0_0_1"/>
<sequence>MQYGIKMSRTYPPSLAICRPQGLLPRAADLLCNSREHYVVALCFYGELQICSVILGSAM</sequence>
<dbReference type="KEGG" id="lbc:LACBIDRAFT_305302"/>
<accession>B0CTW8</accession>
<protein>
    <submittedName>
        <fullName evidence="1">Predicted protein</fullName>
    </submittedName>
</protein>
<dbReference type="Proteomes" id="UP000001194">
    <property type="component" value="Unassembled WGS sequence"/>
</dbReference>
<reference evidence="1 2" key="1">
    <citation type="journal article" date="2008" name="Nature">
        <title>The genome of Laccaria bicolor provides insights into mycorrhizal symbiosis.</title>
        <authorList>
            <person name="Martin F."/>
            <person name="Aerts A."/>
            <person name="Ahren D."/>
            <person name="Brun A."/>
            <person name="Danchin E.G.J."/>
            <person name="Duchaussoy F."/>
            <person name="Gibon J."/>
            <person name="Kohler A."/>
            <person name="Lindquist E."/>
            <person name="Pereda V."/>
            <person name="Salamov A."/>
            <person name="Shapiro H.J."/>
            <person name="Wuyts J."/>
            <person name="Blaudez D."/>
            <person name="Buee M."/>
            <person name="Brokstein P."/>
            <person name="Canbaeck B."/>
            <person name="Cohen D."/>
            <person name="Courty P.E."/>
            <person name="Coutinho P.M."/>
            <person name="Delaruelle C."/>
            <person name="Detter J.C."/>
            <person name="Deveau A."/>
            <person name="DiFazio S."/>
            <person name="Duplessis S."/>
            <person name="Fraissinet-Tachet L."/>
            <person name="Lucic E."/>
            <person name="Frey-Klett P."/>
            <person name="Fourrey C."/>
            <person name="Feussner I."/>
            <person name="Gay G."/>
            <person name="Grimwood J."/>
            <person name="Hoegger P.J."/>
            <person name="Jain P."/>
            <person name="Kilaru S."/>
            <person name="Labbe J."/>
            <person name="Lin Y.C."/>
            <person name="Legue V."/>
            <person name="Le Tacon F."/>
            <person name="Marmeisse R."/>
            <person name="Melayah D."/>
            <person name="Montanini B."/>
            <person name="Muratet M."/>
            <person name="Nehls U."/>
            <person name="Niculita-Hirzel H."/>
            <person name="Oudot-Le Secq M.P."/>
            <person name="Peter M."/>
            <person name="Quesneville H."/>
            <person name="Rajashekar B."/>
            <person name="Reich M."/>
            <person name="Rouhier N."/>
            <person name="Schmutz J."/>
            <person name="Yin T."/>
            <person name="Chalot M."/>
            <person name="Henrissat B."/>
            <person name="Kuees U."/>
            <person name="Lucas S."/>
            <person name="Van de Peer Y."/>
            <person name="Podila G.K."/>
            <person name="Polle A."/>
            <person name="Pukkila P.J."/>
            <person name="Richardson P.M."/>
            <person name="Rouze P."/>
            <person name="Sanders I.R."/>
            <person name="Stajich J.E."/>
            <person name="Tunlid A."/>
            <person name="Tuskan G."/>
            <person name="Grigoriev I.V."/>
        </authorList>
    </citation>
    <scope>NUCLEOTIDE SEQUENCE [LARGE SCALE GENOMIC DNA]</scope>
    <source>
        <strain evidence="2">S238N-H82 / ATCC MYA-4686</strain>
    </source>
</reference>
<proteinExistence type="predicted"/>